<reference evidence="1 2" key="1">
    <citation type="submission" date="2023-05" db="EMBL/GenBank/DDBJ databases">
        <title>A 100% complete, gapless, phased diploid assembly of the Scenedesmus obliquus UTEX 3031 genome.</title>
        <authorList>
            <person name="Biondi T.C."/>
            <person name="Hanschen E.R."/>
            <person name="Kwon T."/>
            <person name="Eng W."/>
            <person name="Kruse C.P.S."/>
            <person name="Koehler S.I."/>
            <person name="Kunde Y."/>
            <person name="Gleasner C.D."/>
            <person name="You Mak K.T."/>
            <person name="Polle J."/>
            <person name="Hovde B.T."/>
            <person name="Starkenburg S.R."/>
        </authorList>
    </citation>
    <scope>NUCLEOTIDE SEQUENCE [LARGE SCALE GENOMIC DNA]</scope>
    <source>
        <strain evidence="1 2">DOE0152z</strain>
    </source>
</reference>
<evidence type="ECO:0008006" key="3">
    <source>
        <dbReference type="Google" id="ProtNLM"/>
    </source>
</evidence>
<name>A0ABY8TGX4_TETOB</name>
<dbReference type="Proteomes" id="UP001244341">
    <property type="component" value="Chromosome 1b"/>
</dbReference>
<evidence type="ECO:0000313" key="2">
    <source>
        <dbReference type="Proteomes" id="UP001244341"/>
    </source>
</evidence>
<proteinExistence type="predicted"/>
<dbReference type="EMBL" id="CP126208">
    <property type="protein sequence ID" value="WIA08324.1"/>
    <property type="molecule type" value="Genomic_DNA"/>
</dbReference>
<gene>
    <name evidence="1" type="ORF">OEZ85_007766</name>
</gene>
<sequence>MLFAARSFAAGSKAGRSVLGNCTAAGAGSGCGQRMSTFTRAADTSNTVQALNVLGTPLQCCCKSPMTGYYRDGFCRTGGGDFGAHVVCAQVTEEFLSYTRAKGNDLSTPAPQYGFPGLKPGDRWCLCASRWKEAADAGKAPPVVLSGCHIRALDYVDMALLKAHAVAEEEQQQ</sequence>
<dbReference type="Pfam" id="PF09996">
    <property type="entry name" value="DUF2237"/>
    <property type="match status" value="1"/>
</dbReference>
<organism evidence="1 2">
    <name type="scientific">Tetradesmus obliquus</name>
    <name type="common">Green alga</name>
    <name type="synonym">Acutodesmus obliquus</name>
    <dbReference type="NCBI Taxonomy" id="3088"/>
    <lineage>
        <taxon>Eukaryota</taxon>
        <taxon>Viridiplantae</taxon>
        <taxon>Chlorophyta</taxon>
        <taxon>core chlorophytes</taxon>
        <taxon>Chlorophyceae</taxon>
        <taxon>CS clade</taxon>
        <taxon>Sphaeropleales</taxon>
        <taxon>Scenedesmaceae</taxon>
        <taxon>Tetradesmus</taxon>
    </lineage>
</organism>
<protein>
    <recommendedName>
        <fullName evidence="3">DUF2237 domain-containing protein</fullName>
    </recommendedName>
</protein>
<evidence type="ECO:0000313" key="1">
    <source>
        <dbReference type="EMBL" id="WIA08324.1"/>
    </source>
</evidence>
<accession>A0ABY8TGX4</accession>
<dbReference type="InterPro" id="IPR018714">
    <property type="entry name" value="DUF2237"/>
</dbReference>
<dbReference type="PANTHER" id="PTHR37466:SF1">
    <property type="entry name" value="SLR1628 PROTEIN"/>
    <property type="match status" value="1"/>
</dbReference>
<dbReference type="PANTHER" id="PTHR37466">
    <property type="entry name" value="SLR1628 PROTEIN"/>
    <property type="match status" value="1"/>
</dbReference>
<keyword evidence="2" id="KW-1185">Reference proteome</keyword>
<dbReference type="PROSITE" id="PS51257">
    <property type="entry name" value="PROKAR_LIPOPROTEIN"/>
    <property type="match status" value="1"/>
</dbReference>
<dbReference type="Gene3D" id="3.30.56.110">
    <property type="entry name" value="Protein of unknown function DUF2237"/>
    <property type="match status" value="1"/>
</dbReference>